<dbReference type="EMBL" id="GBXM01055001">
    <property type="protein sequence ID" value="JAH53576.1"/>
    <property type="molecule type" value="Transcribed_RNA"/>
</dbReference>
<protein>
    <submittedName>
        <fullName evidence="2">Uncharacterized protein</fullName>
    </submittedName>
</protein>
<sequence length="60" mass="6052">MSVHSTDSASSRGRGRPPSGPSDTCSLLAPAVSAVQSSVGTINNYCMVKASGLRVKLSDG</sequence>
<evidence type="ECO:0000256" key="1">
    <source>
        <dbReference type="SAM" id="MobiDB-lite"/>
    </source>
</evidence>
<proteinExistence type="predicted"/>
<dbReference type="AlphaFoldDB" id="A0A0E9TJ07"/>
<feature type="region of interest" description="Disordered" evidence="1">
    <location>
        <begin position="1"/>
        <end position="25"/>
    </location>
</feature>
<evidence type="ECO:0000313" key="2">
    <source>
        <dbReference type="EMBL" id="JAH53576.1"/>
    </source>
</evidence>
<name>A0A0E9TJ07_ANGAN</name>
<reference evidence="2" key="2">
    <citation type="journal article" date="2015" name="Fish Shellfish Immunol.">
        <title>Early steps in the European eel (Anguilla anguilla)-Vibrio vulnificus interaction in the gills: Role of the RtxA13 toxin.</title>
        <authorList>
            <person name="Callol A."/>
            <person name="Pajuelo D."/>
            <person name="Ebbesson L."/>
            <person name="Teles M."/>
            <person name="MacKenzie S."/>
            <person name="Amaro C."/>
        </authorList>
    </citation>
    <scope>NUCLEOTIDE SEQUENCE</scope>
</reference>
<organism evidence="2">
    <name type="scientific">Anguilla anguilla</name>
    <name type="common">European freshwater eel</name>
    <name type="synonym">Muraena anguilla</name>
    <dbReference type="NCBI Taxonomy" id="7936"/>
    <lineage>
        <taxon>Eukaryota</taxon>
        <taxon>Metazoa</taxon>
        <taxon>Chordata</taxon>
        <taxon>Craniata</taxon>
        <taxon>Vertebrata</taxon>
        <taxon>Euteleostomi</taxon>
        <taxon>Actinopterygii</taxon>
        <taxon>Neopterygii</taxon>
        <taxon>Teleostei</taxon>
        <taxon>Anguilliformes</taxon>
        <taxon>Anguillidae</taxon>
        <taxon>Anguilla</taxon>
    </lineage>
</organism>
<accession>A0A0E9TJ07</accession>
<reference evidence="2" key="1">
    <citation type="submission" date="2014-11" db="EMBL/GenBank/DDBJ databases">
        <authorList>
            <person name="Amaro Gonzalez C."/>
        </authorList>
    </citation>
    <scope>NUCLEOTIDE SEQUENCE</scope>
</reference>